<gene>
    <name evidence="1" type="ORF">GCM10010140_14720</name>
</gene>
<proteinExistence type="predicted"/>
<dbReference type="InterPro" id="IPR013785">
    <property type="entry name" value="Aldolase_TIM"/>
</dbReference>
<dbReference type="PANTHER" id="PTHR35787">
    <property type="entry name" value="GLYCEROL UPTAKE OPERON ANTITERMINATOR REGULATORY PROTEIN"/>
    <property type="match status" value="1"/>
</dbReference>
<protein>
    <recommendedName>
        <fullName evidence="3">Glycerol-3-phosphate responsive antiterminator</fullName>
    </recommendedName>
</protein>
<name>A0ABQ2QLY9_9ACTN</name>
<evidence type="ECO:0000313" key="1">
    <source>
        <dbReference type="EMBL" id="GGP86307.1"/>
    </source>
</evidence>
<dbReference type="SUPFAM" id="SSF110391">
    <property type="entry name" value="GlpP-like"/>
    <property type="match status" value="1"/>
</dbReference>
<dbReference type="Proteomes" id="UP000611554">
    <property type="component" value="Unassembled WGS sequence"/>
</dbReference>
<comment type="caution">
    <text evidence="1">The sequence shown here is derived from an EMBL/GenBank/DDBJ whole genome shotgun (WGS) entry which is preliminary data.</text>
</comment>
<evidence type="ECO:0008006" key="3">
    <source>
        <dbReference type="Google" id="ProtNLM"/>
    </source>
</evidence>
<accession>A0ABQ2QLY9</accession>
<dbReference type="PANTHER" id="PTHR35787:SF1">
    <property type="entry name" value="GLYCEROL UPTAKE OPERON ANTITERMINATOR REGULATORY PROTEIN"/>
    <property type="match status" value="1"/>
</dbReference>
<dbReference type="Pfam" id="PF04309">
    <property type="entry name" value="G3P_antiterm"/>
    <property type="match status" value="1"/>
</dbReference>
<reference evidence="2" key="1">
    <citation type="journal article" date="2019" name="Int. J. Syst. Evol. Microbiol.">
        <title>The Global Catalogue of Microorganisms (GCM) 10K type strain sequencing project: providing services to taxonomists for standard genome sequencing and annotation.</title>
        <authorList>
            <consortium name="The Broad Institute Genomics Platform"/>
            <consortium name="The Broad Institute Genome Sequencing Center for Infectious Disease"/>
            <person name="Wu L."/>
            <person name="Ma J."/>
        </authorList>
    </citation>
    <scope>NUCLEOTIDE SEQUENCE [LARGE SCALE GENOMIC DNA]</scope>
    <source>
        <strain evidence="2">JCM 3115</strain>
    </source>
</reference>
<evidence type="ECO:0000313" key="2">
    <source>
        <dbReference type="Proteomes" id="UP000611554"/>
    </source>
</evidence>
<sequence length="203" mass="21465">MNPRPKRPIDRRLLAALAEHPVMASLVGAEMADRFTTTSTPLGILASVPLGDLAATVQRTVAAGKVVFVNMDSTPGLGHDPGALTYLKGIGAIGICSTRAAIIERAGGLGLLAMQKVFVTDRSNLRRSLQSVARSQPDLVQLMPAVVLRYMGRQARDLGVPYLAAGFVQDATDVAEALHHGAAGVCTSDEGLWELRRSALRVS</sequence>
<dbReference type="RefSeq" id="WP_189245636.1">
    <property type="nucleotide sequence ID" value="NZ_BMQJ01000002.1"/>
</dbReference>
<dbReference type="PIRSF" id="PIRSF016897">
    <property type="entry name" value="GlpP"/>
    <property type="match status" value="1"/>
</dbReference>
<dbReference type="EMBL" id="BMQJ01000002">
    <property type="protein sequence ID" value="GGP86307.1"/>
    <property type="molecule type" value="Genomic_DNA"/>
</dbReference>
<organism evidence="1 2">
    <name type="scientific">Streptosporangium pseudovulgare</name>
    <dbReference type="NCBI Taxonomy" id="35765"/>
    <lineage>
        <taxon>Bacteria</taxon>
        <taxon>Bacillati</taxon>
        <taxon>Actinomycetota</taxon>
        <taxon>Actinomycetes</taxon>
        <taxon>Streptosporangiales</taxon>
        <taxon>Streptosporangiaceae</taxon>
        <taxon>Streptosporangium</taxon>
    </lineage>
</organism>
<keyword evidence="2" id="KW-1185">Reference proteome</keyword>
<dbReference type="Gene3D" id="3.20.20.70">
    <property type="entry name" value="Aldolase class I"/>
    <property type="match status" value="1"/>
</dbReference>
<dbReference type="InterPro" id="IPR006699">
    <property type="entry name" value="GlpP"/>
</dbReference>